<dbReference type="EMBL" id="PUJX01000028">
    <property type="protein sequence ID" value="TDB45582.1"/>
    <property type="molecule type" value="Genomic_DNA"/>
</dbReference>
<evidence type="ECO:0000256" key="7">
    <source>
        <dbReference type="ARBA" id="ARBA00023159"/>
    </source>
</evidence>
<accession>A0A4R4IXX8</accession>
<reference evidence="9 10" key="1">
    <citation type="journal article" date="2019" name="Int. J. Syst. Evol. Microbiol.">
        <title>Photorhabdus khanii subsp. guanajuatensis subsp. nov., isolated from Heterorhabditis atacamensis, and Photorhabdus luminescens subsp. mexicana subsp. nov., isolated from Heterorhabditis mexicana entomopathogenic nematodes.</title>
        <authorList>
            <person name="Machado R.A.R."/>
            <person name="Bruno P."/>
            <person name="Arce C.C.M."/>
            <person name="Liechti N."/>
            <person name="Kohler A."/>
            <person name="Bernal J."/>
            <person name="Bruggmann R."/>
            <person name="Turlings T.C.J."/>
        </authorList>
    </citation>
    <scope>NUCLEOTIDE SEQUENCE [LARGE SCALE GENOMIC DNA]</scope>
    <source>
        <strain evidence="9 10">MEX47-22</strain>
    </source>
</reference>
<evidence type="ECO:0000256" key="5">
    <source>
        <dbReference type="ARBA" id="ARBA00023015"/>
    </source>
</evidence>
<evidence type="ECO:0000256" key="2">
    <source>
        <dbReference type="ARBA" id="ARBA00022723"/>
    </source>
</evidence>
<comment type="caution">
    <text evidence="9">The sequence shown here is derived from an EMBL/GenBank/DDBJ whole genome shotgun (WGS) entry which is preliminary data.</text>
</comment>
<dbReference type="Pfam" id="PF05280">
    <property type="entry name" value="FlhC"/>
    <property type="match status" value="1"/>
</dbReference>
<keyword evidence="7" id="KW-0010">Activator</keyword>
<dbReference type="Proteomes" id="UP000295550">
    <property type="component" value="Unassembled WGS sequence"/>
</dbReference>
<evidence type="ECO:0000256" key="4">
    <source>
        <dbReference type="ARBA" id="ARBA00022833"/>
    </source>
</evidence>
<keyword evidence="8" id="KW-0804">Transcription</keyword>
<keyword evidence="6" id="KW-0238">DNA-binding</keyword>
<dbReference type="GO" id="GO:0045893">
    <property type="term" value="P:positive regulation of DNA-templated transcription"/>
    <property type="evidence" value="ECO:0007669"/>
    <property type="project" value="InterPro"/>
</dbReference>
<evidence type="ECO:0000256" key="8">
    <source>
        <dbReference type="ARBA" id="ARBA00023163"/>
    </source>
</evidence>
<evidence type="ECO:0000313" key="9">
    <source>
        <dbReference type="EMBL" id="TDB45582.1"/>
    </source>
</evidence>
<name>A0A4R4IXX8_PHOLU</name>
<gene>
    <name evidence="9" type="ORF">C5468_20315</name>
</gene>
<evidence type="ECO:0000256" key="1">
    <source>
        <dbReference type="ARBA" id="ARBA00022490"/>
    </source>
</evidence>
<dbReference type="AlphaFoldDB" id="A0A4R4IXX8"/>
<dbReference type="GO" id="GO:0044781">
    <property type="term" value="P:bacterial-type flagellum organization"/>
    <property type="evidence" value="ECO:0007669"/>
    <property type="project" value="UniProtKB-KW"/>
</dbReference>
<dbReference type="SUPFAM" id="SSF160930">
    <property type="entry name" value="FlhC-like"/>
    <property type="match status" value="1"/>
</dbReference>
<sequence length="181" mass="21150">MKAALVKDEDVYAMTQRMVKLGFRKKVIIHSLNTSDRLIDYLKKEFGSKEVSIGRLKQSETFLSSTAKKVEATNFMSIYLRKAKDPANTNNILDVVDSFEIYRELNIKFRPTQAQAMMLDPNEAWILARDFRSEEIRMVKCSKCGMYFISLYSYERAYKKHQCPFCTEAEVNKERQKAISR</sequence>
<organism evidence="9 10">
    <name type="scientific">Photorhabdus luminescens subsp. mexicana</name>
    <dbReference type="NCBI Taxonomy" id="2100167"/>
    <lineage>
        <taxon>Bacteria</taxon>
        <taxon>Pseudomonadati</taxon>
        <taxon>Pseudomonadota</taxon>
        <taxon>Gammaproteobacteria</taxon>
        <taxon>Enterobacterales</taxon>
        <taxon>Morganellaceae</taxon>
        <taxon>Photorhabdus</taxon>
    </lineage>
</organism>
<dbReference type="RefSeq" id="WP_132347719.1">
    <property type="nucleotide sequence ID" value="NZ_CAWOLF010000028.1"/>
</dbReference>
<keyword evidence="3" id="KW-1005">Bacterial flagellum biogenesis</keyword>
<keyword evidence="2" id="KW-0479">Metal-binding</keyword>
<keyword evidence="5" id="KW-0805">Transcription regulation</keyword>
<protein>
    <submittedName>
        <fullName evidence="9">Transcriptional regulator</fullName>
    </submittedName>
</protein>
<dbReference type="GO" id="GO:0003677">
    <property type="term" value="F:DNA binding"/>
    <property type="evidence" value="ECO:0007669"/>
    <property type="project" value="UniProtKB-KW"/>
</dbReference>
<keyword evidence="1" id="KW-0963">Cytoplasm</keyword>
<evidence type="ECO:0000256" key="6">
    <source>
        <dbReference type="ARBA" id="ARBA00023125"/>
    </source>
</evidence>
<keyword evidence="4" id="KW-0862">Zinc</keyword>
<dbReference type="GO" id="GO:1902208">
    <property type="term" value="P:regulation of bacterial-type flagellum assembly"/>
    <property type="evidence" value="ECO:0007669"/>
    <property type="project" value="InterPro"/>
</dbReference>
<dbReference type="GO" id="GO:0046872">
    <property type="term" value="F:metal ion binding"/>
    <property type="evidence" value="ECO:0007669"/>
    <property type="project" value="UniProtKB-KW"/>
</dbReference>
<evidence type="ECO:0000313" key="10">
    <source>
        <dbReference type="Proteomes" id="UP000295550"/>
    </source>
</evidence>
<dbReference type="InterPro" id="IPR007944">
    <property type="entry name" value="FlhC"/>
</dbReference>
<evidence type="ECO:0000256" key="3">
    <source>
        <dbReference type="ARBA" id="ARBA00022795"/>
    </source>
</evidence>
<proteinExistence type="predicted"/>